<dbReference type="GO" id="GO:0016787">
    <property type="term" value="F:hydrolase activity"/>
    <property type="evidence" value="ECO:0007669"/>
    <property type="project" value="UniProtKB-KW"/>
</dbReference>
<accession>A0A2P2KBX3</accession>
<reference evidence="1" key="1">
    <citation type="submission" date="2018-02" db="EMBL/GenBank/DDBJ databases">
        <title>Rhizophora mucronata_Transcriptome.</title>
        <authorList>
            <person name="Meera S.P."/>
            <person name="Sreeshan A."/>
            <person name="Augustine A."/>
        </authorList>
    </citation>
    <scope>NUCLEOTIDE SEQUENCE</scope>
    <source>
        <tissue evidence="1">Leaf</tissue>
    </source>
</reference>
<name>A0A2P2KBX3_RHIMU</name>
<dbReference type="AlphaFoldDB" id="A0A2P2KBX3"/>
<keyword evidence="1" id="KW-0378">Hydrolase</keyword>
<dbReference type="EMBL" id="GGEC01022760">
    <property type="protein sequence ID" value="MBX03244.1"/>
    <property type="molecule type" value="Transcribed_RNA"/>
</dbReference>
<protein>
    <submittedName>
        <fullName evidence="1">Nudix hydrolase 23ic-like</fullName>
    </submittedName>
</protein>
<organism evidence="1">
    <name type="scientific">Rhizophora mucronata</name>
    <name type="common">Asiatic mangrove</name>
    <dbReference type="NCBI Taxonomy" id="61149"/>
    <lineage>
        <taxon>Eukaryota</taxon>
        <taxon>Viridiplantae</taxon>
        <taxon>Streptophyta</taxon>
        <taxon>Embryophyta</taxon>
        <taxon>Tracheophyta</taxon>
        <taxon>Spermatophyta</taxon>
        <taxon>Magnoliopsida</taxon>
        <taxon>eudicotyledons</taxon>
        <taxon>Gunneridae</taxon>
        <taxon>Pentapetalae</taxon>
        <taxon>rosids</taxon>
        <taxon>fabids</taxon>
        <taxon>Malpighiales</taxon>
        <taxon>Rhizophoraceae</taxon>
        <taxon>Rhizophora</taxon>
    </lineage>
</organism>
<sequence length="23" mass="2559">MVLVLPLLCTVANCIPKILTIYK</sequence>
<proteinExistence type="predicted"/>
<evidence type="ECO:0000313" key="1">
    <source>
        <dbReference type="EMBL" id="MBX03244.1"/>
    </source>
</evidence>